<dbReference type="Gene3D" id="3.30.60.20">
    <property type="match status" value="1"/>
</dbReference>
<keyword evidence="3" id="KW-0863">Zinc-finger</keyword>
<evidence type="ECO:0000259" key="7">
    <source>
        <dbReference type="PROSITE" id="PS50081"/>
    </source>
</evidence>
<sequence>MLGLTEDYFSHPGNRLGLSSHEELQIAIESCREIIMRLPETSKRREKLVERLVELRLKLQDPTENEPNLKTVLGHQFIKQMSKTMKRNCDCCSKTIWGLFQMWYYCQACGFKCHEKCVGATRRSCVALAVKSTYQLKICPEVGLSNQMYSCAECKNPISITGGTADEARLCDYNGLYYCPNCHWNDLVSTPARVLHNWDHTPYKVSRGSYQLLKSSEKRALLEVREINPMLFNFVEELAQIRKLREDILKMKPYFLTCSIALELKLLCKLEDRQHFVDGSHMYSMRDLTQAMDGSLTQDLSRTHTEFAKHIKLDCLFCQAKGFVCEICNAGETLFPFDSMVSICPRCSAVFHSDCFSCIDTMCPRCKRKQQKKQTSWEESSSSDDD</sequence>
<dbReference type="CDD" id="cd20819">
    <property type="entry name" value="C1_DEF8"/>
    <property type="match status" value="1"/>
</dbReference>
<keyword evidence="1" id="KW-0479">Metal-binding</keyword>
<reference evidence="9" key="1">
    <citation type="submission" date="2003-08" db="EMBL/GenBank/DDBJ databases">
        <authorList>
            <person name="Birren B."/>
            <person name="Nusbaum C."/>
            <person name="Abebe A."/>
            <person name="Abouelleil A."/>
            <person name="Adekoya E."/>
            <person name="Ait-zahra M."/>
            <person name="Allen N."/>
            <person name="Allen T."/>
            <person name="An P."/>
            <person name="Anderson M."/>
            <person name="Anderson S."/>
            <person name="Arachchi H."/>
            <person name="Armbruster J."/>
            <person name="Bachantsang P."/>
            <person name="Baldwin J."/>
            <person name="Barry A."/>
            <person name="Bayul T."/>
            <person name="Blitshsteyn B."/>
            <person name="Bloom T."/>
            <person name="Blye J."/>
            <person name="Boguslavskiy L."/>
            <person name="Borowsky M."/>
            <person name="Boukhgalter B."/>
            <person name="Brunache A."/>
            <person name="Butler J."/>
            <person name="Calixte N."/>
            <person name="Calvo S."/>
            <person name="Camarata J."/>
            <person name="Campo K."/>
            <person name="Chang J."/>
            <person name="Cheshatsang Y."/>
            <person name="Citroen M."/>
            <person name="Collymore A."/>
            <person name="Considine T."/>
            <person name="Cook A."/>
            <person name="Cooke P."/>
            <person name="Corum B."/>
            <person name="Cuomo C."/>
            <person name="David R."/>
            <person name="Dawoe T."/>
            <person name="Degray S."/>
            <person name="Dodge S."/>
            <person name="Dooley K."/>
            <person name="Dorje P."/>
            <person name="Dorjee K."/>
            <person name="Dorris L."/>
            <person name="Duffey N."/>
            <person name="Dupes A."/>
            <person name="Elkins T."/>
            <person name="Engels R."/>
            <person name="Erickson J."/>
            <person name="Farina A."/>
            <person name="Faro S."/>
            <person name="Ferreira P."/>
            <person name="Fischer H."/>
            <person name="Fitzgerald M."/>
            <person name="Foley K."/>
            <person name="Gage D."/>
            <person name="Galagan J."/>
            <person name="Gearin G."/>
            <person name="Gnerre S."/>
            <person name="Gnirke A."/>
            <person name="Goyette A."/>
            <person name="Graham J."/>
            <person name="Grandbois E."/>
            <person name="Gyaltsen K."/>
            <person name="Hafez N."/>
            <person name="Hagopian D."/>
            <person name="Hagos B."/>
            <person name="Hall J."/>
            <person name="Hatcher B."/>
            <person name="Heller A."/>
            <person name="Higgins H."/>
            <person name="Honan T."/>
            <person name="Horn A."/>
            <person name="Houde N."/>
            <person name="Hughes L."/>
            <person name="Hulme W."/>
            <person name="Husby E."/>
            <person name="Iliev I."/>
            <person name="Jaffe D."/>
            <person name="Jones C."/>
            <person name="Kamal M."/>
            <person name="Kamat A."/>
            <person name="Kamvysselis M."/>
            <person name="Karlsson E."/>
            <person name="Kells C."/>
            <person name="Kieu A."/>
            <person name="Kisner P."/>
            <person name="Kodira C."/>
            <person name="Kulbokas E."/>
            <person name="Labutti K."/>
            <person name="Lama D."/>
            <person name="Landers T."/>
            <person name="Leger J."/>
            <person name="Levine S."/>
            <person name="Lewis D."/>
            <person name="Lewis T."/>
            <person name="Lindblad-toh K."/>
            <person name="Liu X."/>
            <person name="Lokyitsang T."/>
            <person name="Lokyitsang Y."/>
            <person name="Lucien O."/>
            <person name="Lui A."/>
            <person name="Ma L.J."/>
            <person name="Mabbitt R."/>
            <person name="Macdonald J."/>
            <person name="Maclean C."/>
            <person name="Major J."/>
            <person name="Manning J."/>
            <person name="Marabella R."/>
            <person name="Maru K."/>
            <person name="Matthews C."/>
            <person name="Mauceli E."/>
            <person name="Mccarthy M."/>
            <person name="Mcdonough S."/>
            <person name="Mcghee T."/>
            <person name="Meldrim J."/>
            <person name="Meneus L."/>
            <person name="Mesirov J."/>
            <person name="Mihalev A."/>
            <person name="Mihova T."/>
            <person name="Mikkelsen T."/>
            <person name="Mlenga V."/>
            <person name="Moru K."/>
            <person name="Mozes J."/>
            <person name="Mulrain L."/>
            <person name="Munson G."/>
            <person name="Naylor J."/>
            <person name="Newes C."/>
            <person name="Nguyen C."/>
            <person name="Nguyen N."/>
            <person name="Nguyen T."/>
            <person name="Nicol R."/>
            <person name="Nielsen C."/>
            <person name="Nizzari M."/>
            <person name="Norbu C."/>
            <person name="Norbu N."/>
            <person name="O'donnell P."/>
            <person name="Okoawo O."/>
            <person name="O'leary S."/>
            <person name="Omotosho B."/>
            <person name="O'neill K."/>
            <person name="Osman S."/>
            <person name="Parker S."/>
            <person name="Perrin D."/>
            <person name="Phunkhang P."/>
            <person name="Piqani B."/>
            <person name="Purcell S."/>
            <person name="Rachupka T."/>
            <person name="Ramasamy U."/>
            <person name="Rameau R."/>
            <person name="Ray V."/>
            <person name="Raymond C."/>
            <person name="Retta R."/>
            <person name="Richardson S."/>
            <person name="Rise C."/>
            <person name="Rodriguez J."/>
            <person name="Rogers J."/>
            <person name="Rogov P."/>
            <person name="Rutman M."/>
            <person name="Schupbach R."/>
            <person name="Seaman C."/>
            <person name="Settipalli S."/>
            <person name="Sharpe T."/>
            <person name="Sheridan J."/>
            <person name="Sherpa N."/>
            <person name="Shi J."/>
            <person name="Smirnov S."/>
            <person name="Smith C."/>
            <person name="Sougnez C."/>
            <person name="Spencer B."/>
            <person name="Stalker J."/>
            <person name="Stange-thomann N."/>
            <person name="Stavropoulos S."/>
            <person name="Stetson K."/>
            <person name="Stone C."/>
            <person name="Stone S."/>
            <person name="Stubbs M."/>
            <person name="Talamas J."/>
            <person name="Tchuinga P."/>
            <person name="Tenzing P."/>
            <person name="Tesfaye S."/>
            <person name="Theodore J."/>
            <person name="Thoulutsang Y."/>
            <person name="Topham K."/>
            <person name="Towey S."/>
            <person name="Tsamla T."/>
            <person name="Tsomo N."/>
            <person name="Vallee D."/>
            <person name="Vassiliev H."/>
            <person name="Venkataraman V."/>
            <person name="Vinson J."/>
            <person name="Vo A."/>
            <person name="Wade C."/>
            <person name="Wang S."/>
            <person name="Wangchuk T."/>
            <person name="Wangdi T."/>
            <person name="Whittaker C."/>
            <person name="Wilkinson J."/>
            <person name="Wu Y."/>
            <person name="Wyman D."/>
            <person name="Yadav S."/>
            <person name="Yang S."/>
            <person name="Yang X."/>
            <person name="Yeager S."/>
            <person name="Yee E."/>
            <person name="Young G."/>
            <person name="Zainoun J."/>
            <person name="Zembeck L."/>
            <person name="Zimmer A."/>
            <person name="Zody M."/>
            <person name="Lander E."/>
        </authorList>
    </citation>
    <scope>NUCLEOTIDE SEQUENCE [LARGE SCALE GENOMIC DNA]</scope>
</reference>
<keyword evidence="9" id="KW-1185">Reference proteome</keyword>
<dbReference type="PANTHER" id="PTHR12326:SF3">
    <property type="entry name" value="DIFFERENTIALLY EXPRESSED IN FDCP 8 HOMOLOG"/>
    <property type="match status" value="1"/>
</dbReference>
<keyword evidence="2" id="KW-0677">Repeat</keyword>
<dbReference type="InterPro" id="IPR051366">
    <property type="entry name" value="DEF8"/>
</dbReference>
<dbReference type="GO" id="GO:0008270">
    <property type="term" value="F:zinc ion binding"/>
    <property type="evidence" value="ECO:0007669"/>
    <property type="project" value="UniProtKB-KW"/>
</dbReference>
<dbReference type="SUPFAM" id="SSF57889">
    <property type="entry name" value="Cysteine-rich domain"/>
    <property type="match status" value="1"/>
</dbReference>
<dbReference type="HOGENOM" id="CLU_034500_4_0_1"/>
<comment type="function">
    <text evidence="6">Positively regulates lysosome peripheral distribution and ruffled border formation in osteoclasts. Involved in bone resorption.</text>
</comment>
<evidence type="ECO:0000256" key="5">
    <source>
        <dbReference type="ARBA" id="ARBA00029450"/>
    </source>
</evidence>
<evidence type="ECO:0000256" key="3">
    <source>
        <dbReference type="ARBA" id="ARBA00022771"/>
    </source>
</evidence>
<reference evidence="8" key="3">
    <citation type="submission" date="2025-09" db="UniProtKB">
        <authorList>
            <consortium name="Ensembl"/>
        </authorList>
    </citation>
    <scope>IDENTIFICATION</scope>
</reference>
<reference evidence="8" key="2">
    <citation type="submission" date="2025-08" db="UniProtKB">
        <authorList>
            <consortium name="Ensembl"/>
        </authorList>
    </citation>
    <scope>IDENTIFICATION</scope>
</reference>
<keyword evidence="4" id="KW-0862">Zinc</keyword>
<comment type="similarity">
    <text evidence="5">Belongs to the DEF8 family.</text>
</comment>
<dbReference type="eggNOG" id="KOG1829">
    <property type="taxonomic scope" value="Eukaryota"/>
</dbReference>
<dbReference type="Pfam" id="PF00130">
    <property type="entry name" value="C1_1"/>
    <property type="match status" value="1"/>
</dbReference>
<evidence type="ECO:0000313" key="9">
    <source>
        <dbReference type="Proteomes" id="UP000007875"/>
    </source>
</evidence>
<dbReference type="PROSITE" id="PS00479">
    <property type="entry name" value="ZF_DAG_PE_1"/>
    <property type="match status" value="1"/>
</dbReference>
<dbReference type="GeneTree" id="ENSGT00940000159182"/>
<dbReference type="STRING" id="51511.ENSCSAVP00000006742"/>
<organism evidence="8 9">
    <name type="scientific">Ciona savignyi</name>
    <name type="common">Pacific transparent sea squirt</name>
    <dbReference type="NCBI Taxonomy" id="51511"/>
    <lineage>
        <taxon>Eukaryota</taxon>
        <taxon>Metazoa</taxon>
        <taxon>Chordata</taxon>
        <taxon>Tunicata</taxon>
        <taxon>Ascidiacea</taxon>
        <taxon>Phlebobranchia</taxon>
        <taxon>Cionidae</taxon>
        <taxon>Ciona</taxon>
    </lineage>
</organism>
<evidence type="ECO:0000313" key="8">
    <source>
        <dbReference type="Ensembl" id="ENSCSAVP00000006742.1"/>
    </source>
</evidence>
<dbReference type="SMART" id="SM01175">
    <property type="entry name" value="DUF4206"/>
    <property type="match status" value="1"/>
</dbReference>
<dbReference type="OMA" id="NMICPKC"/>
<evidence type="ECO:0000256" key="6">
    <source>
        <dbReference type="ARBA" id="ARBA00045550"/>
    </source>
</evidence>
<accession>H2YN40</accession>
<dbReference type="InterPro" id="IPR046349">
    <property type="entry name" value="C1-like_sf"/>
</dbReference>
<dbReference type="Pfam" id="PF13901">
    <property type="entry name" value="RH_dom"/>
    <property type="match status" value="1"/>
</dbReference>
<protein>
    <recommendedName>
        <fullName evidence="7">Phorbol-ester/DAG-type domain-containing protein</fullName>
    </recommendedName>
</protein>
<dbReference type="SMART" id="SM00109">
    <property type="entry name" value="C1"/>
    <property type="match status" value="1"/>
</dbReference>
<dbReference type="InterPro" id="IPR025258">
    <property type="entry name" value="RH_dom"/>
</dbReference>
<dbReference type="AlphaFoldDB" id="H2YN40"/>
<evidence type="ECO:0000256" key="4">
    <source>
        <dbReference type="ARBA" id="ARBA00022833"/>
    </source>
</evidence>
<feature type="domain" description="Phorbol-ester/DAG-type" evidence="7">
    <location>
        <begin position="74"/>
        <end position="125"/>
    </location>
</feature>
<dbReference type="Ensembl" id="ENSCSAVT00000006828.1">
    <property type="protein sequence ID" value="ENSCSAVP00000006742.1"/>
    <property type="gene ID" value="ENSCSAVG00000004037.1"/>
</dbReference>
<dbReference type="PANTHER" id="PTHR12326">
    <property type="entry name" value="PLECKSTRIN HOMOLOGY DOMAIN CONTAINING PROTEIN"/>
    <property type="match status" value="1"/>
</dbReference>
<dbReference type="InterPro" id="IPR002219">
    <property type="entry name" value="PKC_DAG/PE"/>
</dbReference>
<evidence type="ECO:0000256" key="1">
    <source>
        <dbReference type="ARBA" id="ARBA00022723"/>
    </source>
</evidence>
<name>H2YN40_CIOSA</name>
<dbReference type="Proteomes" id="UP000007875">
    <property type="component" value="Unassembled WGS sequence"/>
</dbReference>
<dbReference type="PROSITE" id="PS50081">
    <property type="entry name" value="ZF_DAG_PE_2"/>
    <property type="match status" value="1"/>
</dbReference>
<proteinExistence type="inferred from homology"/>
<evidence type="ECO:0000256" key="2">
    <source>
        <dbReference type="ARBA" id="ARBA00022737"/>
    </source>
</evidence>
<dbReference type="InterPro" id="IPR047983">
    <property type="entry name" value="DEF8_C1"/>
</dbReference>
<dbReference type="InParanoid" id="H2YN40"/>